<dbReference type="AlphaFoldDB" id="A0A7T3RC11"/>
<dbReference type="KEGG" id="tper:IWA51_08475"/>
<evidence type="ECO:0000256" key="3">
    <source>
        <dbReference type="ARBA" id="ARBA00022692"/>
    </source>
</evidence>
<evidence type="ECO:0000313" key="8">
    <source>
        <dbReference type="Proteomes" id="UP000595224"/>
    </source>
</evidence>
<feature type="transmembrane region" description="Helical" evidence="6">
    <location>
        <begin position="12"/>
        <end position="39"/>
    </location>
</feature>
<evidence type="ECO:0000256" key="1">
    <source>
        <dbReference type="ARBA" id="ARBA00004651"/>
    </source>
</evidence>
<dbReference type="InterPro" id="IPR005495">
    <property type="entry name" value="LptG/LptF_permease"/>
</dbReference>
<evidence type="ECO:0000256" key="6">
    <source>
        <dbReference type="SAM" id="Phobius"/>
    </source>
</evidence>
<dbReference type="Pfam" id="PF03739">
    <property type="entry name" value="LptF_LptG"/>
    <property type="match status" value="1"/>
</dbReference>
<gene>
    <name evidence="7" type="ORF">IWA51_08475</name>
</gene>
<dbReference type="Proteomes" id="UP000595224">
    <property type="component" value="Chromosome"/>
</dbReference>
<feature type="transmembrane region" description="Helical" evidence="6">
    <location>
        <begin position="336"/>
        <end position="354"/>
    </location>
</feature>
<dbReference type="EMBL" id="CP064936">
    <property type="protein sequence ID" value="QQA00307.1"/>
    <property type="molecule type" value="Genomic_DNA"/>
</dbReference>
<protein>
    <submittedName>
        <fullName evidence="7">LptF/LptG family permease</fullName>
    </submittedName>
</protein>
<feature type="transmembrane region" description="Helical" evidence="6">
    <location>
        <begin position="88"/>
        <end position="116"/>
    </location>
</feature>
<name>A0A7T3RC11_9SPIR</name>
<keyword evidence="8" id="KW-1185">Reference proteome</keyword>
<sequence>MKIVGYMLKRFFGIFLGALLFFILILSLTDLFMNLWNYISKNVTSQQVAEIMLLYIPKTIWFSVPIAMLFATAYMLSDFYAKNELLAIFASGISLFKFTAPLLLVAVFMSFGLFFFEDNIVVPTYAKKQQIQQQVLHKEKSLNNDKIVIMACEGRVVYKADYFDNKLQKLYSVYILFRTEDKTFESVIYADNAEWLNNKWKLNGAVEYALSGEEVSVVPLRAEHLLLLTEPPETFRNNTVSVEEVNTREARAYIEHLERAGLPSAEAKSEYYKKYSFPFVVFIVVFLAVGLSGKTRKNVLLISLALSITAVVLFYVTQMVTMLMAKFQAVPPIFGSWFPVIMFIFISCVLLKYAKT</sequence>
<keyword evidence="3 6" id="KW-0812">Transmembrane</keyword>
<evidence type="ECO:0000313" key="7">
    <source>
        <dbReference type="EMBL" id="QQA00307.1"/>
    </source>
</evidence>
<proteinExistence type="predicted"/>
<evidence type="ECO:0000256" key="5">
    <source>
        <dbReference type="ARBA" id="ARBA00023136"/>
    </source>
</evidence>
<feature type="transmembrane region" description="Helical" evidence="6">
    <location>
        <begin position="59"/>
        <end position="76"/>
    </location>
</feature>
<comment type="subcellular location">
    <subcellularLocation>
        <location evidence="1">Cell membrane</location>
        <topology evidence="1">Multi-pass membrane protein</topology>
    </subcellularLocation>
</comment>
<reference evidence="7 8" key="1">
    <citation type="submission" date="2020-11" db="EMBL/GenBank/DDBJ databases">
        <title>Treponema Peruensis nv. sp., first commensal Treponema isolated from human feces.</title>
        <authorList>
            <person name="Belkhou C."/>
            <person name="Raes J."/>
        </authorList>
    </citation>
    <scope>NUCLEOTIDE SEQUENCE [LARGE SCALE GENOMIC DNA]</scope>
    <source>
        <strain evidence="7 8">RCC2812</strain>
    </source>
</reference>
<accession>A0A7T3RC11</accession>
<evidence type="ECO:0000256" key="4">
    <source>
        <dbReference type="ARBA" id="ARBA00022989"/>
    </source>
</evidence>
<evidence type="ECO:0000256" key="2">
    <source>
        <dbReference type="ARBA" id="ARBA00022475"/>
    </source>
</evidence>
<dbReference type="PANTHER" id="PTHR33529:SF6">
    <property type="entry name" value="YJGP_YJGQ FAMILY PERMEASE"/>
    <property type="match status" value="1"/>
</dbReference>
<keyword evidence="5 6" id="KW-0472">Membrane</keyword>
<dbReference type="GO" id="GO:0015920">
    <property type="term" value="P:lipopolysaccharide transport"/>
    <property type="evidence" value="ECO:0007669"/>
    <property type="project" value="TreeGrafter"/>
</dbReference>
<dbReference type="RefSeq" id="WP_198442101.1">
    <property type="nucleotide sequence ID" value="NZ_CBCSHE010000001.1"/>
</dbReference>
<keyword evidence="4 6" id="KW-1133">Transmembrane helix</keyword>
<feature type="transmembrane region" description="Helical" evidence="6">
    <location>
        <begin position="299"/>
        <end position="316"/>
    </location>
</feature>
<feature type="transmembrane region" description="Helical" evidence="6">
    <location>
        <begin position="275"/>
        <end position="292"/>
    </location>
</feature>
<dbReference type="GO" id="GO:0043190">
    <property type="term" value="C:ATP-binding cassette (ABC) transporter complex"/>
    <property type="evidence" value="ECO:0007669"/>
    <property type="project" value="TreeGrafter"/>
</dbReference>
<organism evidence="7 8">
    <name type="scientific">Treponema peruense</name>
    <dbReference type="NCBI Taxonomy" id="2787628"/>
    <lineage>
        <taxon>Bacteria</taxon>
        <taxon>Pseudomonadati</taxon>
        <taxon>Spirochaetota</taxon>
        <taxon>Spirochaetia</taxon>
        <taxon>Spirochaetales</taxon>
        <taxon>Treponemataceae</taxon>
        <taxon>Treponema</taxon>
    </lineage>
</organism>
<dbReference type="PANTHER" id="PTHR33529">
    <property type="entry name" value="SLR0882 PROTEIN-RELATED"/>
    <property type="match status" value="1"/>
</dbReference>
<keyword evidence="2" id="KW-1003">Cell membrane</keyword>